<sequence>DNVQNKHERIQSLRPYFSVGMIYMCKEQSYYSEAFNQYIHYDCTDSTATRKDDFLDALQGAISSIYFGSEETWA</sequence>
<feature type="non-terminal residue" evidence="1">
    <location>
        <position position="1"/>
    </location>
</feature>
<name>A0A0F9DDY3_9ZZZZ</name>
<gene>
    <name evidence="1" type="ORF">LCGC14_2290440</name>
</gene>
<dbReference type="EMBL" id="LAZR01032067">
    <property type="protein sequence ID" value="KKL51941.1"/>
    <property type="molecule type" value="Genomic_DNA"/>
</dbReference>
<reference evidence="1" key="1">
    <citation type="journal article" date="2015" name="Nature">
        <title>Complex archaea that bridge the gap between prokaryotes and eukaryotes.</title>
        <authorList>
            <person name="Spang A."/>
            <person name="Saw J.H."/>
            <person name="Jorgensen S.L."/>
            <person name="Zaremba-Niedzwiedzka K."/>
            <person name="Martijn J."/>
            <person name="Lind A.E."/>
            <person name="van Eijk R."/>
            <person name="Schleper C."/>
            <person name="Guy L."/>
            <person name="Ettema T.J."/>
        </authorList>
    </citation>
    <scope>NUCLEOTIDE SEQUENCE</scope>
</reference>
<proteinExistence type="predicted"/>
<dbReference type="AlphaFoldDB" id="A0A0F9DDY3"/>
<comment type="caution">
    <text evidence="1">The sequence shown here is derived from an EMBL/GenBank/DDBJ whole genome shotgun (WGS) entry which is preliminary data.</text>
</comment>
<evidence type="ECO:0000313" key="1">
    <source>
        <dbReference type="EMBL" id="KKL51941.1"/>
    </source>
</evidence>
<accession>A0A0F9DDY3</accession>
<protein>
    <submittedName>
        <fullName evidence="1">Uncharacterized protein</fullName>
    </submittedName>
</protein>
<organism evidence="1">
    <name type="scientific">marine sediment metagenome</name>
    <dbReference type="NCBI Taxonomy" id="412755"/>
    <lineage>
        <taxon>unclassified sequences</taxon>
        <taxon>metagenomes</taxon>
        <taxon>ecological metagenomes</taxon>
    </lineage>
</organism>